<evidence type="ECO:0000256" key="2">
    <source>
        <dbReference type="RuleBase" id="RU364082"/>
    </source>
</evidence>
<comment type="pathway">
    <text evidence="2">Carbohydrate biosynthesis; dTDP-L-rhamnose biosynthesis.</text>
</comment>
<dbReference type="Pfam" id="PF04321">
    <property type="entry name" value="RmlD_sub_bind"/>
    <property type="match status" value="1"/>
</dbReference>
<dbReference type="InterPro" id="IPR036291">
    <property type="entry name" value="NAD(P)-bd_dom_sf"/>
</dbReference>
<feature type="domain" description="RmlD-like substrate binding" evidence="3">
    <location>
        <begin position="3"/>
        <end position="284"/>
    </location>
</feature>
<dbReference type="AlphaFoldDB" id="A0A415EXI1"/>
<evidence type="ECO:0000313" key="4">
    <source>
        <dbReference type="EMBL" id="RHK07963.1"/>
    </source>
</evidence>
<protein>
    <recommendedName>
        <fullName evidence="2">dTDP-4-dehydrorhamnose reductase</fullName>
        <ecNumber evidence="2">1.1.1.133</ecNumber>
    </recommendedName>
</protein>
<organism evidence="4 5">
    <name type="scientific">Enterococcus casseliflavus</name>
    <name type="common">Enterococcus flavescens</name>
    <dbReference type="NCBI Taxonomy" id="37734"/>
    <lineage>
        <taxon>Bacteria</taxon>
        <taxon>Bacillati</taxon>
        <taxon>Bacillota</taxon>
        <taxon>Bacilli</taxon>
        <taxon>Lactobacillales</taxon>
        <taxon>Enterococcaceae</taxon>
        <taxon>Enterococcus</taxon>
    </lineage>
</organism>
<dbReference type="Gene3D" id="3.40.50.720">
    <property type="entry name" value="NAD(P)-binding Rossmann-like Domain"/>
    <property type="match status" value="1"/>
</dbReference>
<dbReference type="EMBL" id="QRMZ01000002">
    <property type="protein sequence ID" value="RHK07963.1"/>
    <property type="molecule type" value="Genomic_DNA"/>
</dbReference>
<dbReference type="InterPro" id="IPR005913">
    <property type="entry name" value="dTDP_dehydrorham_reduct"/>
</dbReference>
<dbReference type="GO" id="GO:0008831">
    <property type="term" value="F:dTDP-4-dehydrorhamnose reductase activity"/>
    <property type="evidence" value="ECO:0007669"/>
    <property type="project" value="UniProtKB-EC"/>
</dbReference>
<accession>A0A415EXI1</accession>
<proteinExistence type="inferred from homology"/>
<dbReference type="Proteomes" id="UP000286288">
    <property type="component" value="Unassembled WGS sequence"/>
</dbReference>
<dbReference type="GO" id="GO:0019305">
    <property type="term" value="P:dTDP-rhamnose biosynthetic process"/>
    <property type="evidence" value="ECO:0007669"/>
    <property type="project" value="UniProtKB-UniPathway"/>
</dbReference>
<evidence type="ECO:0000313" key="5">
    <source>
        <dbReference type="Proteomes" id="UP000286288"/>
    </source>
</evidence>
<dbReference type="SUPFAM" id="SSF51735">
    <property type="entry name" value="NAD(P)-binding Rossmann-fold domains"/>
    <property type="match status" value="1"/>
</dbReference>
<dbReference type="RefSeq" id="WP_151195179.1">
    <property type="nucleotide sequence ID" value="NZ_CP116026.1"/>
</dbReference>
<dbReference type="UniPathway" id="UPA00124"/>
<evidence type="ECO:0000256" key="1">
    <source>
        <dbReference type="ARBA" id="ARBA00010944"/>
    </source>
</evidence>
<name>A0A415EXI1_ENTCA</name>
<dbReference type="PANTHER" id="PTHR10491">
    <property type="entry name" value="DTDP-4-DEHYDRORHAMNOSE REDUCTASE"/>
    <property type="match status" value="1"/>
</dbReference>
<gene>
    <name evidence="4" type="ORF">DW084_02235</name>
</gene>
<sequence>MTTIAITGANGYLASLIQKQNHETFTFLPITRKDVDYEDLAAVNKFFEKQTFDILIHTAARTQTADCEAHPFETKKVNTDSAIELAKICKKKNARFIFLSTEQVFNDNAVGPYSESDSPKSASIYGQQKLAVETFLRTFDCDYLILRLSWMMGLSYPEVSASPNILKQVISAFLYQQPTSFPVHEVRGLTYAKKFADQLEKILQLPTGIYHFSSTNSLSTYAFATFIAKELGFDEKLCRKYVLPDEERYAQAPRDLRLATEKIKSHGLSLSSSQNDVIECLKDFGWQ</sequence>
<reference evidence="4 5" key="1">
    <citation type="submission" date="2018-08" db="EMBL/GenBank/DDBJ databases">
        <title>A genome reference for cultivated species of the human gut microbiota.</title>
        <authorList>
            <person name="Zou Y."/>
            <person name="Xue W."/>
            <person name="Luo G."/>
        </authorList>
    </citation>
    <scope>NUCLEOTIDE SEQUENCE [LARGE SCALE GENOMIC DNA]</scope>
    <source>
        <strain evidence="4 5">AF48-16</strain>
    </source>
</reference>
<dbReference type="EC" id="1.1.1.133" evidence="2"/>
<keyword evidence="2" id="KW-0521">NADP</keyword>
<dbReference type="PANTHER" id="PTHR10491:SF4">
    <property type="entry name" value="METHIONINE ADENOSYLTRANSFERASE 2 SUBUNIT BETA"/>
    <property type="match status" value="1"/>
</dbReference>
<dbReference type="InterPro" id="IPR029903">
    <property type="entry name" value="RmlD-like-bd"/>
</dbReference>
<comment type="caution">
    <text evidence="4">The sequence shown here is derived from an EMBL/GenBank/DDBJ whole genome shotgun (WGS) entry which is preliminary data.</text>
</comment>
<comment type="similarity">
    <text evidence="1 2">Belongs to the dTDP-4-dehydrorhamnose reductase family.</text>
</comment>
<keyword evidence="2" id="KW-0560">Oxidoreductase</keyword>
<evidence type="ECO:0000259" key="3">
    <source>
        <dbReference type="Pfam" id="PF04321"/>
    </source>
</evidence>
<comment type="function">
    <text evidence="2">Catalyzes the reduction of dTDP-6-deoxy-L-lyxo-4-hexulose to yield dTDP-L-rhamnose.</text>
</comment>